<dbReference type="EMBL" id="LR796294">
    <property type="protein sequence ID" value="CAB4135209.1"/>
    <property type="molecule type" value="Genomic_DNA"/>
</dbReference>
<evidence type="ECO:0000313" key="2">
    <source>
        <dbReference type="EMBL" id="CAB4131242.1"/>
    </source>
</evidence>
<accession>A0A6J5LU47</accession>
<gene>
    <name evidence="2" type="ORF">UFOVP127_59</name>
    <name evidence="3" type="ORF">UFOVP276_165</name>
</gene>
<organism evidence="3">
    <name type="scientific">uncultured Caudovirales phage</name>
    <dbReference type="NCBI Taxonomy" id="2100421"/>
    <lineage>
        <taxon>Viruses</taxon>
        <taxon>Duplodnaviria</taxon>
        <taxon>Heunggongvirae</taxon>
        <taxon>Uroviricota</taxon>
        <taxon>Caudoviricetes</taxon>
        <taxon>Peduoviridae</taxon>
        <taxon>Maltschvirus</taxon>
        <taxon>Maltschvirus maltsch</taxon>
    </lineage>
</organism>
<name>A0A6J5LU47_9CAUD</name>
<feature type="region of interest" description="Disordered" evidence="1">
    <location>
        <begin position="85"/>
        <end position="106"/>
    </location>
</feature>
<proteinExistence type="predicted"/>
<evidence type="ECO:0000256" key="1">
    <source>
        <dbReference type="SAM" id="MobiDB-lite"/>
    </source>
</evidence>
<sequence length="106" mass="11496">MSNQRNRLMEQPSEPNYKSAGAIAPLELYVVGDITDGEGQVTPSRVVCRIQGTQKFFFPFAKGVEETMKSVAPWLQKILEEKLSPGASKSAVPPDMDSAIVTGSPL</sequence>
<protein>
    <submittedName>
        <fullName evidence="3">Uncharacterized protein</fullName>
    </submittedName>
</protein>
<evidence type="ECO:0000313" key="3">
    <source>
        <dbReference type="EMBL" id="CAB4135209.1"/>
    </source>
</evidence>
<reference evidence="3" key="1">
    <citation type="submission" date="2020-04" db="EMBL/GenBank/DDBJ databases">
        <authorList>
            <person name="Chiriac C."/>
            <person name="Salcher M."/>
            <person name="Ghai R."/>
            <person name="Kavagutti S V."/>
        </authorList>
    </citation>
    <scope>NUCLEOTIDE SEQUENCE</scope>
</reference>
<dbReference type="EMBL" id="LR796249">
    <property type="protein sequence ID" value="CAB4131242.1"/>
    <property type="molecule type" value="Genomic_DNA"/>
</dbReference>